<accession>A0A558DR28</accession>
<dbReference type="AlphaFoldDB" id="A0A558DR28"/>
<organism evidence="4 5">
    <name type="scientific">Sedimenticola selenatireducens</name>
    <dbReference type="NCBI Taxonomy" id="191960"/>
    <lineage>
        <taxon>Bacteria</taxon>
        <taxon>Pseudomonadati</taxon>
        <taxon>Pseudomonadota</taxon>
        <taxon>Gammaproteobacteria</taxon>
        <taxon>Chromatiales</taxon>
        <taxon>Sedimenticolaceae</taxon>
        <taxon>Sedimenticola</taxon>
    </lineage>
</organism>
<dbReference type="InterPro" id="IPR055188">
    <property type="entry name" value="Choice_anch_I"/>
</dbReference>
<feature type="chain" id="PRO_5021776696" evidence="2">
    <location>
        <begin position="27"/>
        <end position="560"/>
    </location>
</feature>
<dbReference type="InterPro" id="IPR015943">
    <property type="entry name" value="WD40/YVTN_repeat-like_dom_sf"/>
</dbReference>
<feature type="transmembrane region" description="Helical" evidence="1">
    <location>
        <begin position="533"/>
        <end position="555"/>
    </location>
</feature>
<gene>
    <name evidence="4" type="ORF">FHP88_11730</name>
</gene>
<keyword evidence="1" id="KW-0812">Transmembrane</keyword>
<dbReference type="NCBIfam" id="NF038117">
    <property type="entry name" value="choice_anch_I"/>
    <property type="match status" value="1"/>
</dbReference>
<dbReference type="Proteomes" id="UP000316649">
    <property type="component" value="Unassembled WGS sequence"/>
</dbReference>
<keyword evidence="1" id="KW-0472">Membrane</keyword>
<dbReference type="InterPro" id="IPR011045">
    <property type="entry name" value="N2O_reductase_N"/>
</dbReference>
<dbReference type="SUPFAM" id="SSF50974">
    <property type="entry name" value="Nitrous oxide reductase, N-terminal domain"/>
    <property type="match status" value="1"/>
</dbReference>
<evidence type="ECO:0000313" key="5">
    <source>
        <dbReference type="Proteomes" id="UP000316649"/>
    </source>
</evidence>
<comment type="caution">
    <text evidence="4">The sequence shown here is derived from an EMBL/GenBank/DDBJ whole genome shotgun (WGS) entry which is preliminary data.</text>
</comment>
<dbReference type="Gene3D" id="2.130.10.10">
    <property type="entry name" value="YVTN repeat-like/Quinoprotein amine dehydrogenase"/>
    <property type="match status" value="1"/>
</dbReference>
<dbReference type="PANTHER" id="PTHR46928">
    <property type="entry name" value="MESENCHYME-SPECIFIC CELL SURFACE GLYCOPROTEIN"/>
    <property type="match status" value="1"/>
</dbReference>
<evidence type="ECO:0000256" key="2">
    <source>
        <dbReference type="SAM" id="SignalP"/>
    </source>
</evidence>
<reference evidence="4 5" key="1">
    <citation type="submission" date="2019-07" db="EMBL/GenBank/DDBJ databases">
        <title>The pathways for chlorine oxyanion respiration interact through the shared metabolite chlorate.</title>
        <authorList>
            <person name="Barnum T.P."/>
            <person name="Cheng Y."/>
            <person name="Hill K.A."/>
            <person name="Lucas L.N."/>
            <person name="Carlson H.K."/>
            <person name="Coates J.D."/>
        </authorList>
    </citation>
    <scope>NUCLEOTIDE SEQUENCE [LARGE SCALE GENOMIC DNA]</scope>
    <source>
        <strain evidence="4 5">BK-1</strain>
    </source>
</reference>
<dbReference type="PANTHER" id="PTHR46928:SF1">
    <property type="entry name" value="MESENCHYME-SPECIFIC CELL SURFACE GLYCOPROTEIN"/>
    <property type="match status" value="1"/>
</dbReference>
<dbReference type="InterPro" id="IPR052956">
    <property type="entry name" value="Mesenchyme-surface_protein"/>
</dbReference>
<keyword evidence="1" id="KW-1133">Transmembrane helix</keyword>
<feature type="domain" description="Choice-of-anchor I" evidence="3">
    <location>
        <begin position="57"/>
        <end position="535"/>
    </location>
</feature>
<keyword evidence="5" id="KW-1185">Reference proteome</keyword>
<protein>
    <submittedName>
        <fullName evidence="4">Alkaline phosphatase</fullName>
    </submittedName>
</protein>
<evidence type="ECO:0000259" key="3">
    <source>
        <dbReference type="Pfam" id="PF22494"/>
    </source>
</evidence>
<feature type="signal peptide" evidence="2">
    <location>
        <begin position="1"/>
        <end position="26"/>
    </location>
</feature>
<sequence length="560" mass="59683">MLRIKTRYGVTAILFTSLIIGSPAMAAPILNFQKLWTYDAGNSVLDSYADQGVTDFDLAPEAEIVSYDTASERFFVINGREKGVDVLDKSGVKIATLDTSVMGSPNSVAVKNGVVAVAVENSANKQDAGEVWFFDAATASFTRKVTVGALPDMVTFTPDGSKLLVANEGEPNDSYTNDPNGTVTVIDLSTGVASATATHLGFGAFSEAAIEADGGRVFGNNNSATVSQDLEPEYITVSPDGKTAFVTLQENNAVAKIDLTTNTITEIQGLGYKDYTLPGNEFDASDKDGINGNLQNWNVMGMYQPDAIDSYVVNGNLYYVTANEGDARDYSGYSEEVRVKDLALDLNNNNIADSDADDTDNLGSPGGLSDGDFLLQKNGNLGRLKTTTANGDSDGDGLTEQIYSFGARSFSIWDENGNQVYDSGNLIEQILANQYSGQWADGRSDDKGPEPESITIAQLGQWMYALVGLERTNGVMIFDITDPTNPLYQSYIVEAGDLSPEGLLFVSLGNLAYGSGGYGYVAVANEGSGTTTLYSVSAVPVPGSLALFGLGMLVMRRYRR</sequence>
<dbReference type="InterPro" id="IPR011048">
    <property type="entry name" value="Haem_d1_sf"/>
</dbReference>
<proteinExistence type="predicted"/>
<dbReference type="Pfam" id="PF22494">
    <property type="entry name" value="choice_anch_I"/>
    <property type="match status" value="1"/>
</dbReference>
<dbReference type="OrthoDB" id="9803927at2"/>
<dbReference type="EMBL" id="VMNH01000013">
    <property type="protein sequence ID" value="TVO73539.1"/>
    <property type="molecule type" value="Genomic_DNA"/>
</dbReference>
<evidence type="ECO:0000313" key="4">
    <source>
        <dbReference type="EMBL" id="TVO73539.1"/>
    </source>
</evidence>
<name>A0A558DR28_9GAMM</name>
<dbReference type="SUPFAM" id="SSF51004">
    <property type="entry name" value="C-terminal (heme d1) domain of cytochrome cd1-nitrite reductase"/>
    <property type="match status" value="1"/>
</dbReference>
<evidence type="ECO:0000256" key="1">
    <source>
        <dbReference type="SAM" id="Phobius"/>
    </source>
</evidence>
<dbReference type="RefSeq" id="WP_144359261.1">
    <property type="nucleotide sequence ID" value="NZ_VMNH01000013.1"/>
</dbReference>
<keyword evidence="2" id="KW-0732">Signal</keyword>